<gene>
    <name evidence="1" type="ORF">HJG59_009340</name>
</gene>
<evidence type="ECO:0000313" key="2">
    <source>
        <dbReference type="Proteomes" id="UP000550707"/>
    </source>
</evidence>
<dbReference type="InParanoid" id="A0A7J8DBV3"/>
<dbReference type="Proteomes" id="UP000550707">
    <property type="component" value="Unassembled WGS sequence"/>
</dbReference>
<dbReference type="AlphaFoldDB" id="A0A7J8DBV3"/>
<evidence type="ECO:0000313" key="1">
    <source>
        <dbReference type="EMBL" id="KAF6420608.1"/>
    </source>
</evidence>
<keyword evidence="2" id="KW-1185">Reference proteome</keyword>
<comment type="caution">
    <text evidence="1">The sequence shown here is derived from an EMBL/GenBank/DDBJ whole genome shotgun (WGS) entry which is preliminary data.</text>
</comment>
<organism evidence="1 2">
    <name type="scientific">Molossus molossus</name>
    <name type="common">Pallas' mastiff bat</name>
    <name type="synonym">Vespertilio molossus</name>
    <dbReference type="NCBI Taxonomy" id="27622"/>
    <lineage>
        <taxon>Eukaryota</taxon>
        <taxon>Metazoa</taxon>
        <taxon>Chordata</taxon>
        <taxon>Craniata</taxon>
        <taxon>Vertebrata</taxon>
        <taxon>Euteleostomi</taxon>
        <taxon>Mammalia</taxon>
        <taxon>Eutheria</taxon>
        <taxon>Laurasiatheria</taxon>
        <taxon>Chiroptera</taxon>
        <taxon>Yangochiroptera</taxon>
        <taxon>Molossidae</taxon>
        <taxon>Molossus</taxon>
    </lineage>
</organism>
<reference evidence="1 2" key="1">
    <citation type="journal article" date="2020" name="Nature">
        <title>Six reference-quality genomes reveal evolution of bat adaptations.</title>
        <authorList>
            <person name="Jebb D."/>
            <person name="Huang Z."/>
            <person name="Pippel M."/>
            <person name="Hughes G.M."/>
            <person name="Lavrichenko K."/>
            <person name="Devanna P."/>
            <person name="Winkler S."/>
            <person name="Jermiin L.S."/>
            <person name="Skirmuntt E.C."/>
            <person name="Katzourakis A."/>
            <person name="Burkitt-Gray L."/>
            <person name="Ray D.A."/>
            <person name="Sullivan K.A.M."/>
            <person name="Roscito J.G."/>
            <person name="Kirilenko B.M."/>
            <person name="Davalos L.M."/>
            <person name="Corthals A.P."/>
            <person name="Power M.L."/>
            <person name="Jones G."/>
            <person name="Ransome R.D."/>
            <person name="Dechmann D.K.N."/>
            <person name="Locatelli A.G."/>
            <person name="Puechmaille S.J."/>
            <person name="Fedrigo O."/>
            <person name="Jarvis E.D."/>
            <person name="Hiller M."/>
            <person name="Vernes S.C."/>
            <person name="Myers E.W."/>
            <person name="Teeling E.C."/>
        </authorList>
    </citation>
    <scope>NUCLEOTIDE SEQUENCE [LARGE SCALE GENOMIC DNA]</scope>
    <source>
        <strain evidence="1">MMolMol1</strain>
        <tissue evidence="1">Muscle</tissue>
    </source>
</reference>
<sequence length="123" mass="14908">MVPITKRWSALIYFRSLVRVHPLFGRIAHPTQTTWLLYKWRFTILKEVEKMDSGKEATRYLYNHPQHFTDEKELFRAARWKETIYSMTKCMWQEINVNCMKPGRWQGFSNNEKMQISSIQLSF</sequence>
<name>A0A7J8DBV3_MOLMO</name>
<accession>A0A7J8DBV3</accession>
<proteinExistence type="predicted"/>
<protein>
    <submittedName>
        <fullName evidence="1">Uncharacterized protein</fullName>
    </submittedName>
</protein>
<dbReference type="EMBL" id="JACASF010000018">
    <property type="protein sequence ID" value="KAF6420608.1"/>
    <property type="molecule type" value="Genomic_DNA"/>
</dbReference>